<dbReference type="RefSeq" id="WP_307349850.1">
    <property type="nucleotide sequence ID" value="NZ_JAUSVS010000005.1"/>
</dbReference>
<dbReference type="Pfam" id="PF07715">
    <property type="entry name" value="Plug"/>
    <property type="match status" value="1"/>
</dbReference>
<accession>A0ABU0IS81</accession>
<evidence type="ECO:0000256" key="5">
    <source>
        <dbReference type="ARBA" id="ARBA00022729"/>
    </source>
</evidence>
<keyword evidence="7 10" id="KW-0472">Membrane</keyword>
<keyword evidence="16" id="KW-1185">Reference proteome</keyword>
<dbReference type="InterPro" id="IPR039426">
    <property type="entry name" value="TonB-dep_rcpt-like"/>
</dbReference>
<dbReference type="SUPFAM" id="SSF56935">
    <property type="entry name" value="Porins"/>
    <property type="match status" value="1"/>
</dbReference>
<evidence type="ECO:0000259" key="14">
    <source>
        <dbReference type="Pfam" id="PF07715"/>
    </source>
</evidence>
<evidence type="ECO:0000256" key="11">
    <source>
        <dbReference type="RuleBase" id="RU003357"/>
    </source>
</evidence>
<dbReference type="Gene3D" id="2.40.170.20">
    <property type="entry name" value="TonB-dependent receptor, beta-barrel domain"/>
    <property type="match status" value="1"/>
</dbReference>
<dbReference type="Gene3D" id="2.170.130.10">
    <property type="entry name" value="TonB-dependent receptor, plug domain"/>
    <property type="match status" value="1"/>
</dbReference>
<gene>
    <name evidence="15" type="ORF">QO010_002656</name>
</gene>
<keyword evidence="9 10" id="KW-0998">Cell outer membrane</keyword>
<comment type="subcellular location">
    <subcellularLocation>
        <location evidence="1 10">Cell outer membrane</location>
        <topology evidence="1 10">Multi-pass membrane protein</topology>
    </subcellularLocation>
</comment>
<dbReference type="Pfam" id="PF00593">
    <property type="entry name" value="TonB_dep_Rec_b-barrel"/>
    <property type="match status" value="1"/>
</dbReference>
<reference evidence="15 16" key="1">
    <citation type="submission" date="2023-07" db="EMBL/GenBank/DDBJ databases">
        <title>Genomic Encyclopedia of Type Strains, Phase IV (KMG-IV): sequencing the most valuable type-strain genomes for metagenomic binning, comparative biology and taxonomic classification.</title>
        <authorList>
            <person name="Goeker M."/>
        </authorList>
    </citation>
    <scope>NUCLEOTIDE SEQUENCE [LARGE SCALE GENOMIC DNA]</scope>
    <source>
        <strain evidence="15 16">DSM 18695</strain>
    </source>
</reference>
<comment type="caution">
    <text evidence="15">The sequence shown here is derived from an EMBL/GenBank/DDBJ whole genome shotgun (WGS) entry which is preliminary data.</text>
</comment>
<dbReference type="PANTHER" id="PTHR30069">
    <property type="entry name" value="TONB-DEPENDENT OUTER MEMBRANE RECEPTOR"/>
    <property type="match status" value="1"/>
</dbReference>
<evidence type="ECO:0000313" key="16">
    <source>
        <dbReference type="Proteomes" id="UP001228905"/>
    </source>
</evidence>
<keyword evidence="6 11" id="KW-0798">TonB box</keyword>
<dbReference type="InterPro" id="IPR037066">
    <property type="entry name" value="Plug_dom_sf"/>
</dbReference>
<evidence type="ECO:0000256" key="2">
    <source>
        <dbReference type="ARBA" id="ARBA00022448"/>
    </source>
</evidence>
<evidence type="ECO:0000256" key="12">
    <source>
        <dbReference type="SAM" id="SignalP"/>
    </source>
</evidence>
<feature type="domain" description="TonB-dependent receptor plug" evidence="14">
    <location>
        <begin position="41"/>
        <end position="144"/>
    </location>
</feature>
<proteinExistence type="inferred from homology"/>
<name>A0ABU0IS81_9CAUL</name>
<dbReference type="CDD" id="cd01347">
    <property type="entry name" value="ligand_gated_channel"/>
    <property type="match status" value="1"/>
</dbReference>
<evidence type="ECO:0000256" key="7">
    <source>
        <dbReference type="ARBA" id="ARBA00023136"/>
    </source>
</evidence>
<feature type="chain" id="PRO_5045999217" evidence="12">
    <location>
        <begin position="20"/>
        <end position="603"/>
    </location>
</feature>
<dbReference type="PANTHER" id="PTHR30069:SF29">
    <property type="entry name" value="HEMOGLOBIN AND HEMOGLOBIN-HAPTOGLOBIN-BINDING PROTEIN 1-RELATED"/>
    <property type="match status" value="1"/>
</dbReference>
<dbReference type="PROSITE" id="PS52016">
    <property type="entry name" value="TONB_DEPENDENT_REC_3"/>
    <property type="match status" value="1"/>
</dbReference>
<evidence type="ECO:0000256" key="4">
    <source>
        <dbReference type="ARBA" id="ARBA00022692"/>
    </source>
</evidence>
<evidence type="ECO:0000259" key="13">
    <source>
        <dbReference type="Pfam" id="PF00593"/>
    </source>
</evidence>
<keyword evidence="5 12" id="KW-0732">Signal</keyword>
<keyword evidence="2 10" id="KW-0813">Transport</keyword>
<evidence type="ECO:0000256" key="1">
    <source>
        <dbReference type="ARBA" id="ARBA00004571"/>
    </source>
</evidence>
<keyword evidence="4 10" id="KW-0812">Transmembrane</keyword>
<feature type="signal peptide" evidence="12">
    <location>
        <begin position="1"/>
        <end position="19"/>
    </location>
</feature>
<evidence type="ECO:0000256" key="10">
    <source>
        <dbReference type="PROSITE-ProRule" id="PRU01360"/>
    </source>
</evidence>
<evidence type="ECO:0000256" key="3">
    <source>
        <dbReference type="ARBA" id="ARBA00022452"/>
    </source>
</evidence>
<feature type="domain" description="TonB-dependent receptor-like beta-barrel" evidence="13">
    <location>
        <begin position="178"/>
        <end position="577"/>
    </location>
</feature>
<dbReference type="InterPro" id="IPR000531">
    <property type="entry name" value="Beta-barrel_TonB"/>
</dbReference>
<organism evidence="15 16">
    <name type="scientific">Caulobacter ginsengisoli</name>
    <dbReference type="NCBI Taxonomy" id="400775"/>
    <lineage>
        <taxon>Bacteria</taxon>
        <taxon>Pseudomonadati</taxon>
        <taxon>Pseudomonadota</taxon>
        <taxon>Alphaproteobacteria</taxon>
        <taxon>Caulobacterales</taxon>
        <taxon>Caulobacteraceae</taxon>
        <taxon>Caulobacter</taxon>
    </lineage>
</organism>
<evidence type="ECO:0000313" key="15">
    <source>
        <dbReference type="EMBL" id="MDQ0464872.1"/>
    </source>
</evidence>
<keyword evidence="8" id="KW-0675">Receptor</keyword>
<comment type="similarity">
    <text evidence="10 11">Belongs to the TonB-dependent receptor family.</text>
</comment>
<evidence type="ECO:0000256" key="8">
    <source>
        <dbReference type="ARBA" id="ARBA00023170"/>
    </source>
</evidence>
<protein>
    <submittedName>
        <fullName evidence="15">Vitamin B12 transporter</fullName>
    </submittedName>
</protein>
<evidence type="ECO:0000256" key="9">
    <source>
        <dbReference type="ARBA" id="ARBA00023237"/>
    </source>
</evidence>
<dbReference type="EMBL" id="JAUSVS010000005">
    <property type="protein sequence ID" value="MDQ0464872.1"/>
    <property type="molecule type" value="Genomic_DNA"/>
</dbReference>
<keyword evidence="3 10" id="KW-1134">Transmembrane beta strand</keyword>
<dbReference type="InterPro" id="IPR012910">
    <property type="entry name" value="Plug_dom"/>
</dbReference>
<dbReference type="Proteomes" id="UP001228905">
    <property type="component" value="Unassembled WGS sequence"/>
</dbReference>
<evidence type="ECO:0000256" key="6">
    <source>
        <dbReference type="ARBA" id="ARBA00023077"/>
    </source>
</evidence>
<sequence>MKRLLLTTALVLAPAAAFADTDVSEVIVTAERLPSTLDQTPDARVITRDEIDRRQAVFAADILTTVPGLSLSRNGGFGGFTSVKLRGAASDKTLVLIDGVVQNDASSPNGGYDFSSLDLDDVSQVEILSGPQGSIWGSDAIGGVVSFTTRDLDGLRASLEGGSYSTVHGSAAIGQVNAASAISASVSAYRTDGVSKAANGTEDDGFKSWTAGVRARIDLTDTVRLDGQVRYNEADADVDGYDAFFTFGDTTDRSKNRSWTGFARVRADQFLGLDQSLSVSLYDLTRDSISAFPSSYDARRATWRWTGGRGGASDPFAFLLGIERDDTEASISTGATSDLGATSVFAMARFSPVDAVSVTASLRYDDPDKFSGKATARIGATARLPAGFTAAASFGQGFKTPTISQTVCDFCFPAGPSTGLKPETAQGWDASLHWRSADDRYFVRVTGYRLEVKDQISYGVGRYVNIDRTLTTGVEAEAEAEVTDQLSIKVAYAFTDAVDRATGAELLRVPAQSGSVALWWTGDRLSGALTVRAEGEQADSDPSTFSPATRDGFTVADLSAGWKLNDQVEITGRIENLTDETYSESLGYGETGRAVYVGVRLKR</sequence>
<dbReference type="InterPro" id="IPR036942">
    <property type="entry name" value="Beta-barrel_TonB_sf"/>
</dbReference>